<evidence type="ECO:0000313" key="20">
    <source>
        <dbReference type="Proteomes" id="UP000258253"/>
    </source>
</evidence>
<evidence type="ECO:0000256" key="7">
    <source>
        <dbReference type="NCBIfam" id="TIGR01068"/>
    </source>
</evidence>
<feature type="disulfide bond" description="Redox-active" evidence="10">
    <location>
        <begin position="31"/>
        <end position="34"/>
    </location>
</feature>
<dbReference type="PIRSF" id="PIRSF000077">
    <property type="entry name" value="Thioredoxin"/>
    <property type="match status" value="1"/>
</dbReference>
<reference evidence="12 23" key="4">
    <citation type="submission" date="2020-02" db="EMBL/GenBank/DDBJ databases">
        <title>Klebsiella pneumoniae genome sequencing and assembly.</title>
        <authorList>
            <person name="Starkova P.S."/>
            <person name="Sulyan O.S."/>
            <person name="Likholetova D.V."/>
            <person name="Ageevets V.A."/>
            <person name="Lazareva I.V."/>
            <person name="Sopova J.V."/>
            <person name="Sidorenko S.V."/>
        </authorList>
    </citation>
    <scope>NUCLEOTIDE SEQUENCE [LARGE SCALE GENOMIC DNA]</scope>
    <source>
        <strain evidence="12 23">2429</strain>
    </source>
</reference>
<feature type="active site" description="Nucleophile" evidence="9">
    <location>
        <position position="31"/>
    </location>
</feature>
<dbReference type="NCBIfam" id="TIGR01068">
    <property type="entry name" value="thioredoxin"/>
    <property type="match status" value="1"/>
</dbReference>
<evidence type="ECO:0000313" key="18">
    <source>
        <dbReference type="Proteomes" id="UP000234439"/>
    </source>
</evidence>
<reference evidence="20 21" key="3">
    <citation type="submission" date="2018-08" db="EMBL/GenBank/DDBJ databases">
        <authorList>
            <consortium name="Pathogen Informatics"/>
        </authorList>
    </citation>
    <scope>NUCLEOTIDE SEQUENCE [LARGE SCALE GENOMIC DNA]</scope>
    <source>
        <strain evidence="15 22">EuSCAPE_AT029</strain>
        <strain evidence="17 20">EuSCAPE_HU047</strain>
        <strain evidence="16 21">EuSCAPE_IT093</strain>
    </source>
</reference>
<evidence type="ECO:0000256" key="5">
    <source>
        <dbReference type="ARBA" id="ARBA00023157"/>
    </source>
</evidence>
<feature type="site" description="Contributes to redox potential value" evidence="9">
    <location>
        <position position="32"/>
    </location>
</feature>
<accession>A0A0C7K744</accession>
<feature type="active site" description="Nucleophile" evidence="9">
    <location>
        <position position="34"/>
    </location>
</feature>
<dbReference type="PRINTS" id="PR00421">
    <property type="entry name" value="THIOREDOXIN"/>
</dbReference>
<gene>
    <name evidence="15" type="primary">trxA_2</name>
    <name evidence="12" type="synonym">trxA</name>
    <name evidence="16" type="synonym">trxA_1</name>
    <name evidence="13" type="ORF">B6I68_22440</name>
    <name evidence="12" type="ORF">G4V31_16855</name>
    <name evidence="14" type="ORF">NCTC13443_03877</name>
    <name evidence="15" type="ORF">SAMEA3499901_04493</name>
    <name evidence="16" type="ORF">SAMEA3515122_01287</name>
    <name evidence="17" type="ORF">SAMEA3538828_02730</name>
</gene>
<evidence type="ECO:0000313" key="22">
    <source>
        <dbReference type="Proteomes" id="UP000259975"/>
    </source>
</evidence>
<keyword evidence="6 10" id="KW-0676">Redox-active center</keyword>
<dbReference type="PANTHER" id="PTHR45663">
    <property type="entry name" value="GEO12009P1"/>
    <property type="match status" value="1"/>
</dbReference>
<reference evidence="14 19" key="2">
    <citation type="submission" date="2018-06" db="EMBL/GenBank/DDBJ databases">
        <authorList>
            <consortium name="Pathogen Informatics"/>
            <person name="Doyle S."/>
        </authorList>
    </citation>
    <scope>NUCLEOTIDE SEQUENCE [LARGE SCALE GENOMIC DNA]</scope>
    <source>
        <strain evidence="14 19">NCTC13443</strain>
    </source>
</reference>
<proteinExistence type="inferred from homology"/>
<comment type="function">
    <text evidence="1">Participates in various redox reactions through the reversible oxidation of its active center dithiol to a disulfide and catalyzes dithiol-disulfide exchange reactions.</text>
</comment>
<dbReference type="CDD" id="cd02947">
    <property type="entry name" value="TRX_family"/>
    <property type="match status" value="1"/>
</dbReference>
<evidence type="ECO:0000313" key="21">
    <source>
        <dbReference type="Proteomes" id="UP000258673"/>
    </source>
</evidence>
<evidence type="ECO:0000313" key="19">
    <source>
        <dbReference type="Proteomes" id="UP000255518"/>
    </source>
</evidence>
<dbReference type="AlphaFoldDB" id="A0A0C7K744"/>
<evidence type="ECO:0000313" key="17">
    <source>
        <dbReference type="EMBL" id="SYR40181.1"/>
    </source>
</evidence>
<feature type="site" description="Deprotonates C-terminal active site Cys" evidence="9">
    <location>
        <position position="25"/>
    </location>
</feature>
<dbReference type="InterPro" id="IPR005746">
    <property type="entry name" value="Thioredoxin"/>
</dbReference>
<dbReference type="EMBL" id="UKUT01000002">
    <property type="protein sequence ID" value="SYH28803.1"/>
    <property type="molecule type" value="Genomic_DNA"/>
</dbReference>
<keyword evidence="5 10" id="KW-1015">Disulfide bond</keyword>
<dbReference type="PANTHER" id="PTHR45663:SF11">
    <property type="entry name" value="GEO12009P1"/>
    <property type="match status" value="1"/>
</dbReference>
<dbReference type="SUPFAM" id="SSF52833">
    <property type="entry name" value="Thioredoxin-like"/>
    <property type="match status" value="1"/>
</dbReference>
<evidence type="ECO:0000313" key="12">
    <source>
        <dbReference type="EMBL" id="NGN73794.1"/>
    </source>
</evidence>
<comment type="similarity">
    <text evidence="2 8">Belongs to the thioredoxin family.</text>
</comment>
<name>A0A0C7K744_KLEPN</name>
<evidence type="ECO:0000256" key="4">
    <source>
        <dbReference type="ARBA" id="ARBA00022982"/>
    </source>
</evidence>
<dbReference type="GO" id="GO:0015035">
    <property type="term" value="F:protein-disulfide reductase activity"/>
    <property type="evidence" value="ECO:0007669"/>
    <property type="project" value="UniProtKB-UniRule"/>
</dbReference>
<dbReference type="PROSITE" id="PS51352">
    <property type="entry name" value="THIOREDOXIN_2"/>
    <property type="match status" value="1"/>
</dbReference>
<reference evidence="13 18" key="1">
    <citation type="journal article" date="2017" name="J. Infect. Dis.">
        <title>An Analysis of the Epidemic of Klebsiella pneumoniae Carbapenemase-Producing K. pneumoniae: Convergence of Two Evolutionary Mechanisms Creates the Perfect Storm.</title>
        <authorList>
            <person name="Rojas L.J."/>
            <person name="Weinstock G.M."/>
            <person name="De La Cadena E."/>
            <person name="Diaz L."/>
            <person name="Rios R."/>
            <person name="Hanson B.M."/>
            <person name="Brown J.S."/>
            <person name="Vats P."/>
            <person name="Phillips D.S."/>
            <person name="Nguyen H."/>
            <person name="Hujer K.M."/>
            <person name="Correa A."/>
            <person name="Adams M.D."/>
            <person name="Perez F."/>
            <person name="Sodergren E."/>
            <person name="Narechania A."/>
            <person name="Planet P.J."/>
            <person name="Villegas M.V."/>
            <person name="Bonomo R.A."/>
            <person name="Arias C.A."/>
        </authorList>
    </citation>
    <scope>NUCLEOTIDE SEQUENCE [LARGE SCALE GENOMIC DNA]</scope>
    <source>
        <strain evidence="13 18">COL-Kpn30</strain>
    </source>
</reference>
<evidence type="ECO:0000256" key="10">
    <source>
        <dbReference type="PIRSR" id="PIRSR000077-4"/>
    </source>
</evidence>
<dbReference type="EMBL" id="NCMJ01000128">
    <property type="protein sequence ID" value="PLE25374.1"/>
    <property type="molecule type" value="Genomic_DNA"/>
</dbReference>
<organism evidence="15 22">
    <name type="scientific">Klebsiella pneumoniae</name>
    <dbReference type="NCBI Taxonomy" id="573"/>
    <lineage>
        <taxon>Bacteria</taxon>
        <taxon>Pseudomonadati</taxon>
        <taxon>Pseudomonadota</taxon>
        <taxon>Gammaproteobacteria</taxon>
        <taxon>Enterobacterales</taxon>
        <taxon>Enterobacteriaceae</taxon>
        <taxon>Klebsiella/Raoultella group</taxon>
        <taxon>Klebsiella</taxon>
        <taxon>Klebsiella pneumoniae complex</taxon>
    </lineage>
</organism>
<evidence type="ECO:0000256" key="8">
    <source>
        <dbReference type="PIRNR" id="PIRNR000077"/>
    </source>
</evidence>
<dbReference type="Proteomes" id="UP000255518">
    <property type="component" value="Unassembled WGS sequence"/>
</dbReference>
<evidence type="ECO:0000256" key="6">
    <source>
        <dbReference type="ARBA" id="ARBA00023284"/>
    </source>
</evidence>
<evidence type="ECO:0000313" key="13">
    <source>
        <dbReference type="EMBL" id="PLE25374.1"/>
    </source>
</evidence>
<keyword evidence="4" id="KW-0249">Electron transport</keyword>
<evidence type="ECO:0000256" key="3">
    <source>
        <dbReference type="ARBA" id="ARBA00022448"/>
    </source>
</evidence>
<dbReference type="EMBL" id="ULCI01000010">
    <property type="protein sequence ID" value="SYR40181.1"/>
    <property type="molecule type" value="Genomic_DNA"/>
</dbReference>
<feature type="site" description="Contributes to redox potential value" evidence="9">
    <location>
        <position position="33"/>
    </location>
</feature>
<dbReference type="Proteomes" id="UP000479475">
    <property type="component" value="Unassembled WGS sequence"/>
</dbReference>
<evidence type="ECO:0000259" key="11">
    <source>
        <dbReference type="PROSITE" id="PS51352"/>
    </source>
</evidence>
<dbReference type="Proteomes" id="UP000258253">
    <property type="component" value="Unassembled WGS sequence"/>
</dbReference>
<sequence>MTIKEISTTEFTADVLESAIPVLVDFWAPWCNPCRTVAPIIDALALEHAGKLKVYKVNVDKHPDLASQHGIRTIPFFKIFVKGESVIEFSGARPKTDFDALLTSVIN</sequence>
<evidence type="ECO:0000313" key="16">
    <source>
        <dbReference type="EMBL" id="SYH28803.1"/>
    </source>
</evidence>
<dbReference type="Proteomes" id="UP000258673">
    <property type="component" value="Unassembled WGS sequence"/>
</dbReference>
<dbReference type="Proteomes" id="UP000234439">
    <property type="component" value="Unassembled WGS sequence"/>
</dbReference>
<dbReference type="Pfam" id="PF00085">
    <property type="entry name" value="Thioredoxin"/>
    <property type="match status" value="1"/>
</dbReference>
<dbReference type="InterPro" id="IPR013766">
    <property type="entry name" value="Thioredoxin_domain"/>
</dbReference>
<evidence type="ECO:0000313" key="15">
    <source>
        <dbReference type="EMBL" id="SXN33437.1"/>
    </source>
</evidence>
<dbReference type="EMBL" id="UGKT01000001">
    <property type="protein sequence ID" value="STT03512.1"/>
    <property type="molecule type" value="Genomic_DNA"/>
</dbReference>
<keyword evidence="3" id="KW-0813">Transport</keyword>
<feature type="domain" description="Thioredoxin" evidence="11">
    <location>
        <begin position="1"/>
        <end position="107"/>
    </location>
</feature>
<dbReference type="KEGG" id="kpx:PMK1_04036"/>
<dbReference type="EMBL" id="UKGE01000022">
    <property type="protein sequence ID" value="SXN33437.1"/>
    <property type="molecule type" value="Genomic_DNA"/>
</dbReference>
<dbReference type="FunFam" id="3.40.30.10:FF:000001">
    <property type="entry name" value="Thioredoxin"/>
    <property type="match status" value="1"/>
</dbReference>
<dbReference type="Proteomes" id="UP000259975">
    <property type="component" value="Unassembled WGS sequence"/>
</dbReference>
<dbReference type="GO" id="GO:0005737">
    <property type="term" value="C:cytoplasm"/>
    <property type="evidence" value="ECO:0007669"/>
    <property type="project" value="TreeGrafter"/>
</dbReference>
<dbReference type="InterPro" id="IPR036249">
    <property type="entry name" value="Thioredoxin-like_sf"/>
</dbReference>
<protein>
    <recommendedName>
        <fullName evidence="7 8">Thioredoxin</fullName>
    </recommendedName>
</protein>
<evidence type="ECO:0000256" key="1">
    <source>
        <dbReference type="ARBA" id="ARBA00003318"/>
    </source>
</evidence>
<evidence type="ECO:0000313" key="14">
    <source>
        <dbReference type="EMBL" id="STT03512.1"/>
    </source>
</evidence>
<evidence type="ECO:0000256" key="2">
    <source>
        <dbReference type="ARBA" id="ARBA00008987"/>
    </source>
</evidence>
<evidence type="ECO:0000313" key="23">
    <source>
        <dbReference type="Proteomes" id="UP000479475"/>
    </source>
</evidence>
<dbReference type="Gene3D" id="3.40.30.10">
    <property type="entry name" value="Glutaredoxin"/>
    <property type="match status" value="1"/>
</dbReference>
<dbReference type="RefSeq" id="WP_004179847.1">
    <property type="nucleotide sequence ID" value="NZ_AP018750.1"/>
</dbReference>
<dbReference type="EMBL" id="JAAKYD010000015">
    <property type="protein sequence ID" value="NGN73794.1"/>
    <property type="molecule type" value="Genomic_DNA"/>
</dbReference>
<evidence type="ECO:0000256" key="9">
    <source>
        <dbReference type="PIRSR" id="PIRSR000077-1"/>
    </source>
</evidence>